<evidence type="ECO:0000256" key="10">
    <source>
        <dbReference type="ARBA" id="ARBA00023170"/>
    </source>
</evidence>
<evidence type="ECO:0000256" key="1">
    <source>
        <dbReference type="ARBA" id="ARBA00004123"/>
    </source>
</evidence>
<dbReference type="GO" id="GO:0042562">
    <property type="term" value="F:hormone binding"/>
    <property type="evidence" value="ECO:0007669"/>
    <property type="project" value="UniProtKB-ARBA"/>
</dbReference>
<evidence type="ECO:0000256" key="7">
    <source>
        <dbReference type="ARBA" id="ARBA00023015"/>
    </source>
</evidence>
<dbReference type="GO" id="GO:0003707">
    <property type="term" value="F:nuclear steroid receptor activity"/>
    <property type="evidence" value="ECO:0007669"/>
    <property type="project" value="InterPro"/>
</dbReference>
<evidence type="ECO:0000256" key="2">
    <source>
        <dbReference type="ARBA" id="ARBA00005413"/>
    </source>
</evidence>
<dbReference type="InterPro" id="IPR024178">
    <property type="entry name" value="Est_rcpt/est-rel_rcp"/>
</dbReference>
<feature type="domain" description="Nuclear receptor" evidence="13">
    <location>
        <begin position="86"/>
        <end position="161"/>
    </location>
</feature>
<sequence>RSELHAAMSWRCTGPAEMGVCSQSPSQHNTLQSLFVPDSGSSVPHGDGGGEDGLDDCSVELHHRPCWQVEFLQGDYMTSMGAVGPKRLCLVCGDFASGYHYGVASCEACKAFFKRTIQGNIEYSCPVMNECEITKRRRKACQACRFQKCLQAGMMREGVRLDRVRGGRQKYKRRVETGLSLCSQTTRPRRLSSTSCLLGNKVISHLLLTEPAPLAANQDDSTNDSSLRILLILCDLLNRELLLLIGWAKLIPGFSGLSLVDQMSLLQSGWMEALLVGVAWRSQGAGGDELVFAGNLCLDEAQCRATGLADLYEALRHLIAKYRAMKLSPEEVVTLKAMALANSDADPVDCPDSVQRFQDGLHEALQDYESSRREQHRAGRLLMTLPLLRQTADRAVQAFLRLHRHRHVPIHKLLLEMLNAKA</sequence>
<evidence type="ECO:0000256" key="9">
    <source>
        <dbReference type="ARBA" id="ARBA00023163"/>
    </source>
</evidence>
<accession>A0A3B4FLR0</accession>
<evidence type="ECO:0000256" key="6">
    <source>
        <dbReference type="ARBA" id="ARBA00022990"/>
    </source>
</evidence>
<evidence type="ECO:0000256" key="8">
    <source>
        <dbReference type="ARBA" id="ARBA00023125"/>
    </source>
</evidence>
<dbReference type="Gene3D" id="3.30.50.10">
    <property type="entry name" value="Erythroid Transcription Factor GATA-1, subunit A"/>
    <property type="match status" value="1"/>
</dbReference>
<dbReference type="CDD" id="cd07170">
    <property type="entry name" value="NR_DBD_ERR"/>
    <property type="match status" value="1"/>
</dbReference>
<dbReference type="InterPro" id="IPR035500">
    <property type="entry name" value="NHR-like_dom_sf"/>
</dbReference>
<evidence type="ECO:0000256" key="12">
    <source>
        <dbReference type="PIRNR" id="PIRNR002527"/>
    </source>
</evidence>
<evidence type="ECO:0000256" key="11">
    <source>
        <dbReference type="ARBA" id="ARBA00023242"/>
    </source>
</evidence>
<dbReference type="InterPro" id="IPR001628">
    <property type="entry name" value="Znf_hrmn_rcpt"/>
</dbReference>
<proteinExistence type="inferred from homology"/>
<dbReference type="PROSITE" id="PS51843">
    <property type="entry name" value="NR_LBD"/>
    <property type="match status" value="1"/>
</dbReference>
<evidence type="ECO:0000259" key="14">
    <source>
        <dbReference type="PROSITE" id="PS51843"/>
    </source>
</evidence>
<comment type="subcellular location">
    <subcellularLocation>
        <location evidence="1 12">Nucleus</location>
    </subcellularLocation>
</comment>
<keyword evidence="8" id="KW-0238">DNA-binding</keyword>
<evidence type="ECO:0000256" key="5">
    <source>
        <dbReference type="ARBA" id="ARBA00022833"/>
    </source>
</evidence>
<reference evidence="15" key="1">
    <citation type="submission" date="2023-09" db="UniProtKB">
        <authorList>
            <consortium name="Ensembl"/>
        </authorList>
    </citation>
    <scope>IDENTIFICATION</scope>
</reference>
<evidence type="ECO:0000313" key="15">
    <source>
        <dbReference type="Ensembl" id="ENSPNYP00000011530.1"/>
    </source>
</evidence>
<keyword evidence="7 12" id="KW-0805">Transcription regulation</keyword>
<dbReference type="SUPFAM" id="SSF57716">
    <property type="entry name" value="Glucocorticoid receptor-like (DNA-binding domain)"/>
    <property type="match status" value="1"/>
</dbReference>
<dbReference type="PROSITE" id="PS51030">
    <property type="entry name" value="NUCLEAR_REC_DBD_2"/>
    <property type="match status" value="1"/>
</dbReference>
<keyword evidence="5" id="KW-0862">Zinc</keyword>
<dbReference type="InterPro" id="IPR050200">
    <property type="entry name" value="Nuclear_hormone_rcpt_NR3"/>
</dbReference>
<dbReference type="PIRSF" id="PIRSF002527">
    <property type="entry name" value="ER-like_NR"/>
    <property type="match status" value="1"/>
</dbReference>
<keyword evidence="10 12" id="KW-0675">Receptor</keyword>
<dbReference type="GO" id="GO:0008270">
    <property type="term" value="F:zinc ion binding"/>
    <property type="evidence" value="ECO:0007669"/>
    <property type="project" value="UniProtKB-KW"/>
</dbReference>
<dbReference type="InterPro" id="IPR000536">
    <property type="entry name" value="Nucl_hrmn_rcpt_lig-bd"/>
</dbReference>
<dbReference type="SMART" id="SM00399">
    <property type="entry name" value="ZnF_C4"/>
    <property type="match status" value="1"/>
</dbReference>
<dbReference type="Ensembl" id="ENSPNYT00000011808.1">
    <property type="protein sequence ID" value="ENSPNYP00000011530.1"/>
    <property type="gene ID" value="ENSPNYG00000008674.1"/>
</dbReference>
<feature type="domain" description="NR LBD" evidence="14">
    <location>
        <begin position="194"/>
        <end position="421"/>
    </location>
</feature>
<dbReference type="GO" id="GO:0005496">
    <property type="term" value="F:steroid binding"/>
    <property type="evidence" value="ECO:0007669"/>
    <property type="project" value="InterPro"/>
</dbReference>
<protein>
    <submittedName>
        <fullName evidence="15">Estrogen-related receptor gamma-like</fullName>
    </submittedName>
</protein>
<evidence type="ECO:0000259" key="13">
    <source>
        <dbReference type="PROSITE" id="PS51030"/>
    </source>
</evidence>
<dbReference type="GO" id="GO:0043565">
    <property type="term" value="F:sequence-specific DNA binding"/>
    <property type="evidence" value="ECO:0007669"/>
    <property type="project" value="InterPro"/>
</dbReference>
<dbReference type="PRINTS" id="PR00047">
    <property type="entry name" value="STROIDFINGER"/>
</dbReference>
<evidence type="ECO:0000256" key="4">
    <source>
        <dbReference type="ARBA" id="ARBA00022771"/>
    </source>
</evidence>
<dbReference type="PRINTS" id="PR00398">
    <property type="entry name" value="STRDHORMONER"/>
</dbReference>
<dbReference type="InterPro" id="IPR001723">
    <property type="entry name" value="Nuclear_hrmn_rcpt"/>
</dbReference>
<dbReference type="FunFam" id="3.30.50.10:FF:000008">
    <property type="entry name" value="estrogen-related receptor gamma isoform X1"/>
    <property type="match status" value="1"/>
</dbReference>
<dbReference type="Gene3D" id="1.10.565.10">
    <property type="entry name" value="Retinoid X Receptor"/>
    <property type="match status" value="1"/>
</dbReference>
<dbReference type="SMART" id="SM00430">
    <property type="entry name" value="HOLI"/>
    <property type="match status" value="1"/>
</dbReference>
<dbReference type="PANTHER" id="PTHR48092">
    <property type="entry name" value="KNIRPS-RELATED PROTEIN-RELATED"/>
    <property type="match status" value="1"/>
</dbReference>
<evidence type="ECO:0000256" key="3">
    <source>
        <dbReference type="ARBA" id="ARBA00022723"/>
    </source>
</evidence>
<dbReference type="SUPFAM" id="SSF48508">
    <property type="entry name" value="Nuclear receptor ligand-binding domain"/>
    <property type="match status" value="1"/>
</dbReference>
<dbReference type="PROSITE" id="PS00031">
    <property type="entry name" value="NUCLEAR_REC_DBD_1"/>
    <property type="match status" value="1"/>
</dbReference>
<keyword evidence="3" id="KW-0479">Metal-binding</keyword>
<keyword evidence="6" id="KW-0007">Acetylation</keyword>
<keyword evidence="9 12" id="KW-0804">Transcription</keyword>
<name>A0A3B4FLR0_9CICH</name>
<comment type="similarity">
    <text evidence="2 12">Belongs to the nuclear hormone receptor family. NR3 subfamily.</text>
</comment>
<dbReference type="InterPro" id="IPR013088">
    <property type="entry name" value="Znf_NHR/GATA"/>
</dbReference>
<organism evidence="15">
    <name type="scientific">Pundamilia nyererei</name>
    <dbReference type="NCBI Taxonomy" id="303518"/>
    <lineage>
        <taxon>Eukaryota</taxon>
        <taxon>Metazoa</taxon>
        <taxon>Chordata</taxon>
        <taxon>Craniata</taxon>
        <taxon>Vertebrata</taxon>
        <taxon>Euteleostomi</taxon>
        <taxon>Actinopterygii</taxon>
        <taxon>Neopterygii</taxon>
        <taxon>Teleostei</taxon>
        <taxon>Neoteleostei</taxon>
        <taxon>Acanthomorphata</taxon>
        <taxon>Ovalentaria</taxon>
        <taxon>Cichlomorphae</taxon>
        <taxon>Cichliformes</taxon>
        <taxon>Cichlidae</taxon>
        <taxon>African cichlids</taxon>
        <taxon>Pseudocrenilabrinae</taxon>
        <taxon>Haplochromini</taxon>
        <taxon>Pundamilia</taxon>
    </lineage>
</organism>
<keyword evidence="11 12" id="KW-0539">Nucleus</keyword>
<dbReference type="Pfam" id="PF00105">
    <property type="entry name" value="zf-C4"/>
    <property type="match status" value="1"/>
</dbReference>
<dbReference type="AlphaFoldDB" id="A0A3B4FLR0"/>
<keyword evidence="4" id="KW-0863">Zinc-finger</keyword>
<dbReference type="GO" id="GO:0005634">
    <property type="term" value="C:nucleus"/>
    <property type="evidence" value="ECO:0007669"/>
    <property type="project" value="UniProtKB-SubCell"/>
</dbReference>
<dbReference type="GeneTree" id="ENSGT00940000167036"/>
<dbReference type="Pfam" id="PF00104">
    <property type="entry name" value="Hormone_recep"/>
    <property type="match status" value="1"/>
</dbReference>